<organism evidence="9 10">
    <name type="scientific">candidate division TA06 bacterium DG_26</name>
    <dbReference type="NCBI Taxonomy" id="1703771"/>
    <lineage>
        <taxon>Bacteria</taxon>
        <taxon>Bacteria division TA06</taxon>
    </lineage>
</organism>
<reference evidence="9 10" key="1">
    <citation type="journal article" date="2015" name="Microbiome">
        <title>Genomic resolution of linkages in carbon, nitrogen, and sulfur cycling among widespread estuary sediment bacteria.</title>
        <authorList>
            <person name="Baker B.J."/>
            <person name="Lazar C.S."/>
            <person name="Teske A.P."/>
            <person name="Dick G.J."/>
        </authorList>
    </citation>
    <scope>NUCLEOTIDE SEQUENCE [LARGE SCALE GENOMIC DNA]</scope>
    <source>
        <strain evidence="9">DG_26</strain>
    </source>
</reference>
<protein>
    <recommendedName>
        <fullName evidence="2">2-amino-4-hydroxy-6-hydroxymethyldihydropteridine diphosphokinase</fullName>
        <ecNumber evidence="2">2.7.6.3</ecNumber>
    </recommendedName>
</protein>
<dbReference type="GO" id="GO:0016301">
    <property type="term" value="F:kinase activity"/>
    <property type="evidence" value="ECO:0007669"/>
    <property type="project" value="UniProtKB-KW"/>
</dbReference>
<feature type="domain" description="7,8-dihydro-6-hydroxymethylpterin-pyrophosphokinase" evidence="8">
    <location>
        <begin position="49"/>
        <end position="60"/>
    </location>
</feature>
<comment type="pathway">
    <text evidence="1">Cofactor biosynthesis; tetrahydrofolate biosynthesis; 2-amino-4-hydroxy-6-hydroxymethyl-7,8-dihydropteridine diphosphate from 7,8-dihydroneopterin triphosphate: step 4/4.</text>
</comment>
<evidence type="ECO:0000313" key="9">
    <source>
        <dbReference type="EMBL" id="KPJ51306.1"/>
    </source>
</evidence>
<gene>
    <name evidence="9" type="ORF">AMJ40_00435</name>
</gene>
<keyword evidence="7" id="KW-0289">Folate biosynthesis</keyword>
<keyword evidence="4" id="KW-0547">Nucleotide-binding</keyword>
<dbReference type="GO" id="GO:0005524">
    <property type="term" value="F:ATP binding"/>
    <property type="evidence" value="ECO:0007669"/>
    <property type="project" value="UniProtKB-KW"/>
</dbReference>
<evidence type="ECO:0000259" key="8">
    <source>
        <dbReference type="PROSITE" id="PS00794"/>
    </source>
</evidence>
<dbReference type="Gene3D" id="3.30.70.560">
    <property type="entry name" value="7,8-Dihydro-6-hydroxymethylpterin-pyrophosphokinase HPPK"/>
    <property type="match status" value="1"/>
</dbReference>
<keyword evidence="6" id="KW-0067">ATP-binding</keyword>
<evidence type="ECO:0000256" key="6">
    <source>
        <dbReference type="ARBA" id="ARBA00022840"/>
    </source>
</evidence>
<dbReference type="GO" id="GO:0046654">
    <property type="term" value="P:tetrahydrofolate biosynthetic process"/>
    <property type="evidence" value="ECO:0007669"/>
    <property type="project" value="UniProtKB-UniPathway"/>
</dbReference>
<dbReference type="EMBL" id="LIZT01000003">
    <property type="protein sequence ID" value="KPJ51306.1"/>
    <property type="molecule type" value="Genomic_DNA"/>
</dbReference>
<dbReference type="PANTHER" id="PTHR43071:SF1">
    <property type="entry name" value="2-AMINO-4-HYDROXY-6-HYDROXYMETHYLDIHYDROPTERIDINE PYROPHOSPHOKINASE"/>
    <property type="match status" value="1"/>
</dbReference>
<keyword evidence="3" id="KW-0808">Transferase</keyword>
<dbReference type="GO" id="GO:0046656">
    <property type="term" value="P:folic acid biosynthetic process"/>
    <property type="evidence" value="ECO:0007669"/>
    <property type="project" value="UniProtKB-KW"/>
</dbReference>
<dbReference type="PROSITE" id="PS00794">
    <property type="entry name" value="HPPK"/>
    <property type="match status" value="1"/>
</dbReference>
<keyword evidence="5" id="KW-0418">Kinase</keyword>
<evidence type="ECO:0000256" key="1">
    <source>
        <dbReference type="ARBA" id="ARBA00005051"/>
    </source>
</evidence>
<dbReference type="GO" id="GO:0003848">
    <property type="term" value="F:2-amino-4-hydroxy-6-hydroxymethyldihydropteridine diphosphokinase activity"/>
    <property type="evidence" value="ECO:0007669"/>
    <property type="project" value="UniProtKB-EC"/>
</dbReference>
<dbReference type="Proteomes" id="UP000051124">
    <property type="component" value="Unassembled WGS sequence"/>
</dbReference>
<dbReference type="UniPathway" id="UPA00077">
    <property type="reaction ID" value="UER00155"/>
</dbReference>
<dbReference type="Pfam" id="PF01288">
    <property type="entry name" value="HPPK"/>
    <property type="match status" value="1"/>
</dbReference>
<accession>A0A0S7WMB8</accession>
<dbReference type="SUPFAM" id="SSF55083">
    <property type="entry name" value="6-hydroxymethyl-7,8-dihydropterin pyrophosphokinase, HPPK"/>
    <property type="match status" value="1"/>
</dbReference>
<dbReference type="PANTHER" id="PTHR43071">
    <property type="entry name" value="2-AMINO-4-HYDROXY-6-HYDROXYMETHYLDIHYDROPTERIDINE PYROPHOSPHOKINASE"/>
    <property type="match status" value="1"/>
</dbReference>
<sequence length="128" mass="14895">MYETAPWGYKKQPKFLNMVCVVETLFSPEQLLKELKRIERSMGRKPGFRHGPRLIDLDILIWGRRVITTPDLTIPHPSLHLREFVLRPLSELDRELFHPVIKKTVGELLEILERASSPSREANPEFPG</sequence>
<dbReference type="CDD" id="cd00483">
    <property type="entry name" value="HPPK"/>
    <property type="match status" value="1"/>
</dbReference>
<dbReference type="EC" id="2.7.6.3" evidence="2"/>
<name>A0A0S7WMB8_UNCT6</name>
<evidence type="ECO:0000313" key="10">
    <source>
        <dbReference type="Proteomes" id="UP000051124"/>
    </source>
</evidence>
<evidence type="ECO:0000256" key="7">
    <source>
        <dbReference type="ARBA" id="ARBA00022909"/>
    </source>
</evidence>
<evidence type="ECO:0000256" key="4">
    <source>
        <dbReference type="ARBA" id="ARBA00022741"/>
    </source>
</evidence>
<dbReference type="AlphaFoldDB" id="A0A0S7WMB8"/>
<dbReference type="InterPro" id="IPR000550">
    <property type="entry name" value="Hppk"/>
</dbReference>
<evidence type="ECO:0000256" key="3">
    <source>
        <dbReference type="ARBA" id="ARBA00022679"/>
    </source>
</evidence>
<comment type="caution">
    <text evidence="9">The sequence shown here is derived from an EMBL/GenBank/DDBJ whole genome shotgun (WGS) entry which is preliminary data.</text>
</comment>
<evidence type="ECO:0000256" key="5">
    <source>
        <dbReference type="ARBA" id="ARBA00022777"/>
    </source>
</evidence>
<dbReference type="InterPro" id="IPR035907">
    <property type="entry name" value="Hppk_sf"/>
</dbReference>
<dbReference type="NCBIfam" id="TIGR01498">
    <property type="entry name" value="folK"/>
    <property type="match status" value="1"/>
</dbReference>
<proteinExistence type="predicted"/>
<evidence type="ECO:0000256" key="2">
    <source>
        <dbReference type="ARBA" id="ARBA00013253"/>
    </source>
</evidence>